<evidence type="ECO:0000259" key="4">
    <source>
        <dbReference type="Pfam" id="PF06429"/>
    </source>
</evidence>
<dbReference type="RefSeq" id="WP_132083226.1">
    <property type="nucleotide sequence ID" value="NZ_SLUI01000019.1"/>
</dbReference>
<evidence type="ECO:0000256" key="1">
    <source>
        <dbReference type="ARBA" id="ARBA00009677"/>
    </source>
</evidence>
<gene>
    <name evidence="6" type="ORF">EV210_11946</name>
</gene>
<comment type="subcellular location">
    <subcellularLocation>
        <location evidence="2">Bacterial flagellum basal body</location>
    </subcellularLocation>
</comment>
<accession>A0A4R1PNM8</accession>
<name>A0A4R1PNM8_9FIRM</name>
<dbReference type="InterPro" id="IPR053967">
    <property type="entry name" value="LlgE_F_G-like_D1"/>
</dbReference>
<dbReference type="Pfam" id="PF00460">
    <property type="entry name" value="Flg_bb_rod"/>
    <property type="match status" value="1"/>
</dbReference>
<dbReference type="PANTHER" id="PTHR30435:SF19">
    <property type="entry name" value="FLAGELLAR BASAL-BODY ROD PROTEIN FLGG"/>
    <property type="match status" value="1"/>
</dbReference>
<sequence length="248" mass="26027">MIRGIYTAASGMLAESIRTDTIANNLANVNTAGYKKDVAVTKDFASMLIYRINDGPDAPSIGSLGVGAMVDEIATIHSTGMMRTTGNALDLAIDGSGYFAVETPAGVRYTKNGTFTKNAQGRIVTQEGYPVMGTAGPITVGNGTGNLTVSPDGRVMLDGVEAGQLSIVEFANEKQLLKEGDSLYNANGAQAAPSASRVEQGMLEQSNVNVVAEMVNLITGYRAYEVNAKTVQAHDQLLDKAVNEVGRT</sequence>
<dbReference type="InterPro" id="IPR001444">
    <property type="entry name" value="Flag_bb_rod_N"/>
</dbReference>
<dbReference type="EMBL" id="SLUI01000019">
    <property type="protein sequence ID" value="TCL32971.1"/>
    <property type="molecule type" value="Genomic_DNA"/>
</dbReference>
<dbReference type="GO" id="GO:0030694">
    <property type="term" value="C:bacterial-type flagellum basal body, rod"/>
    <property type="evidence" value="ECO:0007669"/>
    <property type="project" value="InterPro"/>
</dbReference>
<dbReference type="Pfam" id="PF22692">
    <property type="entry name" value="LlgE_F_G_D1"/>
    <property type="match status" value="1"/>
</dbReference>
<evidence type="ECO:0000256" key="2">
    <source>
        <dbReference type="RuleBase" id="RU362116"/>
    </source>
</evidence>
<keyword evidence="2" id="KW-0975">Bacterial flagellum</keyword>
<dbReference type="SUPFAM" id="SSF117143">
    <property type="entry name" value="Flagellar hook protein flgE"/>
    <property type="match status" value="1"/>
</dbReference>
<dbReference type="InterPro" id="IPR020013">
    <property type="entry name" value="Flagellar_FlgE/F/G"/>
</dbReference>
<reference evidence="6 7" key="1">
    <citation type="submission" date="2019-03" db="EMBL/GenBank/DDBJ databases">
        <title>Genomic Encyclopedia of Type Strains, Phase IV (KMG-IV): sequencing the most valuable type-strain genomes for metagenomic binning, comparative biology and taxonomic classification.</title>
        <authorList>
            <person name="Goeker M."/>
        </authorList>
    </citation>
    <scope>NUCLEOTIDE SEQUENCE [LARGE SCALE GENOMIC DNA]</scope>
    <source>
        <strain evidence="6 7">DSM 15969</strain>
    </source>
</reference>
<dbReference type="InterPro" id="IPR037925">
    <property type="entry name" value="FlgE/F/G-like"/>
</dbReference>
<dbReference type="OrthoDB" id="9804559at2"/>
<feature type="domain" description="Flagellar basal-body/hook protein C-terminal" evidence="4">
    <location>
        <begin position="200"/>
        <end position="243"/>
    </location>
</feature>
<feature type="domain" description="Flagellar hook protein FlgE/F/G-like D1" evidence="5">
    <location>
        <begin position="92"/>
        <end position="156"/>
    </location>
</feature>
<evidence type="ECO:0000313" key="7">
    <source>
        <dbReference type="Proteomes" id="UP000295063"/>
    </source>
</evidence>
<feature type="domain" description="Flagellar basal body rod protein N-terminal" evidence="3">
    <location>
        <begin position="5"/>
        <end position="35"/>
    </location>
</feature>
<dbReference type="Proteomes" id="UP000295063">
    <property type="component" value="Unassembled WGS sequence"/>
</dbReference>
<evidence type="ECO:0000313" key="6">
    <source>
        <dbReference type="EMBL" id="TCL32971.1"/>
    </source>
</evidence>
<dbReference type="PROSITE" id="PS00588">
    <property type="entry name" value="FLAGELLA_BB_ROD"/>
    <property type="match status" value="1"/>
</dbReference>
<dbReference type="Pfam" id="PF06429">
    <property type="entry name" value="Flg_bbr_C"/>
    <property type="match status" value="1"/>
</dbReference>
<dbReference type="InterPro" id="IPR019776">
    <property type="entry name" value="Flagellar_basal_body_rod_CS"/>
</dbReference>
<evidence type="ECO:0000259" key="3">
    <source>
        <dbReference type="Pfam" id="PF00460"/>
    </source>
</evidence>
<keyword evidence="6" id="KW-0282">Flagellum</keyword>
<keyword evidence="6" id="KW-0966">Cell projection</keyword>
<dbReference type="PANTHER" id="PTHR30435">
    <property type="entry name" value="FLAGELLAR PROTEIN"/>
    <property type="match status" value="1"/>
</dbReference>
<organism evidence="6 7">
    <name type="scientific">Anaerospora hongkongensis</name>
    <dbReference type="NCBI Taxonomy" id="244830"/>
    <lineage>
        <taxon>Bacteria</taxon>
        <taxon>Bacillati</taxon>
        <taxon>Bacillota</taxon>
        <taxon>Negativicutes</taxon>
        <taxon>Selenomonadales</taxon>
        <taxon>Sporomusaceae</taxon>
        <taxon>Anaerospora</taxon>
    </lineage>
</organism>
<proteinExistence type="inferred from homology"/>
<keyword evidence="6" id="KW-0969">Cilium</keyword>
<evidence type="ECO:0000259" key="5">
    <source>
        <dbReference type="Pfam" id="PF22692"/>
    </source>
</evidence>
<dbReference type="NCBIfam" id="TIGR03506">
    <property type="entry name" value="FlgEFG_subfam"/>
    <property type="match status" value="1"/>
</dbReference>
<protein>
    <submittedName>
        <fullName evidence="6">Flagellar basal-body rod protein FlgG</fullName>
    </submittedName>
</protein>
<keyword evidence="7" id="KW-1185">Reference proteome</keyword>
<dbReference type="InterPro" id="IPR010930">
    <property type="entry name" value="Flg_bb/hook_C_dom"/>
</dbReference>
<dbReference type="InterPro" id="IPR012836">
    <property type="entry name" value="FlgF"/>
</dbReference>
<dbReference type="NCBIfam" id="TIGR02490">
    <property type="entry name" value="flgF"/>
    <property type="match status" value="1"/>
</dbReference>
<comment type="caution">
    <text evidence="6">The sequence shown here is derived from an EMBL/GenBank/DDBJ whole genome shotgun (WGS) entry which is preliminary data.</text>
</comment>
<comment type="similarity">
    <text evidence="1 2">Belongs to the flagella basal body rod proteins family.</text>
</comment>
<dbReference type="GO" id="GO:0071978">
    <property type="term" value="P:bacterial-type flagellum-dependent swarming motility"/>
    <property type="evidence" value="ECO:0007669"/>
    <property type="project" value="TreeGrafter"/>
</dbReference>
<dbReference type="AlphaFoldDB" id="A0A4R1PNM8"/>